<sequence length="134" mass="15133">MPHNKDVDSGTSASLKSLIEPLVASLSWQTASQTERYRSMVLTVPTDTIPNISHAMARHYWQNDEEAQTFKELDSRFRRTFLSTLKKSGYEEDPALFTKEAKEDISKANAELTGWSHIIHGKGVIDLREALAIK</sequence>
<evidence type="ECO:0000313" key="1">
    <source>
        <dbReference type="EMBL" id="KIR43917.1"/>
    </source>
</evidence>
<organism evidence="1 2">
    <name type="scientific">Cryptococcus deuterogattii Ram5</name>
    <dbReference type="NCBI Taxonomy" id="1296110"/>
    <lineage>
        <taxon>Eukaryota</taxon>
        <taxon>Fungi</taxon>
        <taxon>Dikarya</taxon>
        <taxon>Basidiomycota</taxon>
        <taxon>Agaricomycotina</taxon>
        <taxon>Tremellomycetes</taxon>
        <taxon>Tremellales</taxon>
        <taxon>Cryptococcaceae</taxon>
        <taxon>Cryptococcus</taxon>
        <taxon>Cryptococcus gattii species complex</taxon>
    </lineage>
</organism>
<reference evidence="1 2" key="1">
    <citation type="submission" date="2015-01" db="EMBL/GenBank/DDBJ databases">
        <title>The Genome Sequence of Cryptococcus gattii Ram5.</title>
        <authorList>
            <consortium name="The Broad Institute Genomics Platform"/>
            <person name="Cuomo C."/>
            <person name="Litvintseva A."/>
            <person name="Chen Y."/>
            <person name="Heitman J."/>
            <person name="Sun S."/>
            <person name="Springer D."/>
            <person name="Dromer F."/>
            <person name="Young S."/>
            <person name="Zeng Q."/>
            <person name="Gargeya S."/>
            <person name="Abouelleil A."/>
            <person name="Alvarado L."/>
            <person name="Chapman S.B."/>
            <person name="Gainer-Dewar J."/>
            <person name="Goldberg J."/>
            <person name="Griggs A."/>
            <person name="Gujja S."/>
            <person name="Hansen M."/>
            <person name="Howarth C."/>
            <person name="Imamovic A."/>
            <person name="Larimer J."/>
            <person name="Murphy C."/>
            <person name="Naylor J."/>
            <person name="Pearson M."/>
            <person name="Priest M."/>
            <person name="Roberts A."/>
            <person name="Saif S."/>
            <person name="Shea T."/>
            <person name="Sykes S."/>
            <person name="Wortman J."/>
            <person name="Nusbaum C."/>
            <person name="Birren B."/>
        </authorList>
    </citation>
    <scope>NUCLEOTIDE SEQUENCE [LARGE SCALE GENOMIC DNA]</scope>
    <source>
        <strain evidence="1 2">Ram5</strain>
    </source>
</reference>
<dbReference type="EMBL" id="KN847896">
    <property type="protein sequence ID" value="KIR43917.1"/>
    <property type="molecule type" value="Genomic_DNA"/>
</dbReference>
<dbReference type="OrthoDB" id="10561045at2759"/>
<gene>
    <name evidence="1" type="ORF">I313_00763</name>
</gene>
<keyword evidence="2" id="KW-1185">Reference proteome</keyword>
<proteinExistence type="predicted"/>
<dbReference type="AlphaFoldDB" id="A0A0D0TCM7"/>
<accession>A0A0D0TCM7</accession>
<protein>
    <submittedName>
        <fullName evidence="1">Uncharacterized protein</fullName>
    </submittedName>
</protein>
<dbReference type="HOGENOM" id="CLU_1896110_0_0_1"/>
<name>A0A0D0TCM7_9TREE</name>
<evidence type="ECO:0000313" key="2">
    <source>
        <dbReference type="Proteomes" id="UP000053392"/>
    </source>
</evidence>
<dbReference type="Proteomes" id="UP000053392">
    <property type="component" value="Unassembled WGS sequence"/>
</dbReference>